<dbReference type="SUPFAM" id="SSF50129">
    <property type="entry name" value="GroES-like"/>
    <property type="match status" value="1"/>
</dbReference>
<keyword evidence="6" id="KW-0560">Oxidoreductase</keyword>
<dbReference type="InterPro" id="IPR013149">
    <property type="entry name" value="ADH-like_C"/>
</dbReference>
<comment type="caution">
    <text evidence="9">The sequence shown here is derived from an EMBL/GenBank/DDBJ whole genome shotgun (WGS) entry which is preliminary data.</text>
</comment>
<dbReference type="PANTHER" id="PTHR42940:SF8">
    <property type="entry name" value="VACUOLAR PROTEIN SORTING-ASSOCIATED PROTEIN 11"/>
    <property type="match status" value="1"/>
</dbReference>
<evidence type="ECO:0000256" key="6">
    <source>
        <dbReference type="ARBA" id="ARBA00023002"/>
    </source>
</evidence>
<dbReference type="Pfam" id="PF08240">
    <property type="entry name" value="ADH_N"/>
    <property type="match status" value="1"/>
</dbReference>
<dbReference type="SMART" id="SM00829">
    <property type="entry name" value="PKS_ER"/>
    <property type="match status" value="1"/>
</dbReference>
<sequence>MILAGLRCESKQMPDGRSMTSHTKTMRAAVLGSYGEPLEITSVPRPVAGPGQILVRLQACGVCHTDVHIWRGESVPPHAPSPFVMGHEGIGRVEAIGEGVGGWSLGDRAGVPWIHDTCRRCDECLDGHESFCQHHRAHGLNVPGAFAEYVVCDASFAVALPETIDPVTTAPVMCAGITAYGAVKRAALKAGEKCIVFGCGGLGLYAVQIASRLGVSVLAVDRDPAKLEIARRYGAAAAEIADSGLPSRLAAKGEKYHACINFAPTTATWDAMVAGIRPRGRIIAAAMVFQPVPLVQEWLTATGVLITGTSVGTRQEMRELVAMHADKPLETTVEVIGLEDVSAALVALERAQSKGRYVISFAR</sequence>
<proteinExistence type="inferred from homology"/>
<reference evidence="9 10" key="2">
    <citation type="submission" date="2018-07" db="EMBL/GenBank/DDBJ databases">
        <title>Diversity of Mesorhizobium strains in Brazil.</title>
        <authorList>
            <person name="Helene L.C.F."/>
            <person name="Dall'Agnol R."/>
            <person name="Delamuta J.R.M."/>
            <person name="Hungria M."/>
        </authorList>
    </citation>
    <scope>NUCLEOTIDE SEQUENCE [LARGE SCALE GENOMIC DNA]</scope>
    <source>
        <strain evidence="9 10">CNPSo 3140</strain>
    </source>
</reference>
<evidence type="ECO:0000256" key="7">
    <source>
        <dbReference type="RuleBase" id="RU361277"/>
    </source>
</evidence>
<dbReference type="InterPro" id="IPR002328">
    <property type="entry name" value="ADH_Zn_CS"/>
</dbReference>
<evidence type="ECO:0000256" key="1">
    <source>
        <dbReference type="ARBA" id="ARBA00001947"/>
    </source>
</evidence>
<dbReference type="OrthoDB" id="9806940at2"/>
<dbReference type="GO" id="GO:0008270">
    <property type="term" value="F:zinc ion binding"/>
    <property type="evidence" value="ECO:0007669"/>
    <property type="project" value="InterPro"/>
</dbReference>
<evidence type="ECO:0000259" key="8">
    <source>
        <dbReference type="PROSITE" id="PS00028"/>
    </source>
</evidence>
<dbReference type="InterPro" id="IPR011032">
    <property type="entry name" value="GroES-like_sf"/>
</dbReference>
<dbReference type="GO" id="GO:0004022">
    <property type="term" value="F:alcohol dehydrogenase (NAD+) activity"/>
    <property type="evidence" value="ECO:0007669"/>
    <property type="project" value="UniProtKB-EC"/>
</dbReference>
<dbReference type="SUPFAM" id="SSF51735">
    <property type="entry name" value="NAD(P)-binding Rossmann-fold domains"/>
    <property type="match status" value="1"/>
</dbReference>
<evidence type="ECO:0000256" key="3">
    <source>
        <dbReference type="ARBA" id="ARBA00013190"/>
    </source>
</evidence>
<dbReference type="InterPro" id="IPR036291">
    <property type="entry name" value="NAD(P)-bd_dom_sf"/>
</dbReference>
<gene>
    <name evidence="9" type="ORF">DPM35_16065</name>
</gene>
<dbReference type="GO" id="GO:0005737">
    <property type="term" value="C:cytoplasm"/>
    <property type="evidence" value="ECO:0007669"/>
    <property type="project" value="TreeGrafter"/>
</dbReference>
<dbReference type="Proteomes" id="UP000251956">
    <property type="component" value="Unassembled WGS sequence"/>
</dbReference>
<dbReference type="AlphaFoldDB" id="A0A330GW24"/>
<dbReference type="EC" id="1.1.1.1" evidence="3"/>
<dbReference type="PROSITE" id="PS00059">
    <property type="entry name" value="ADH_ZINC"/>
    <property type="match status" value="1"/>
</dbReference>
<dbReference type="Pfam" id="PF00107">
    <property type="entry name" value="ADH_zinc_N"/>
    <property type="match status" value="1"/>
</dbReference>
<dbReference type="PROSITE" id="PS00028">
    <property type="entry name" value="ZINC_FINGER_C2H2_1"/>
    <property type="match status" value="1"/>
</dbReference>
<dbReference type="Gene3D" id="3.40.50.720">
    <property type="entry name" value="NAD(P)-binding Rossmann-like Domain"/>
    <property type="match status" value="1"/>
</dbReference>
<keyword evidence="5 7" id="KW-0862">Zinc</keyword>
<accession>A0A330GW24</accession>
<dbReference type="Gene3D" id="3.90.180.10">
    <property type="entry name" value="Medium-chain alcohol dehydrogenases, catalytic domain"/>
    <property type="match status" value="1"/>
</dbReference>
<evidence type="ECO:0000313" key="9">
    <source>
        <dbReference type="EMBL" id="RAZ76222.1"/>
    </source>
</evidence>
<dbReference type="EMBL" id="QMBQ01000004">
    <property type="protein sequence ID" value="RAZ76222.1"/>
    <property type="molecule type" value="Genomic_DNA"/>
</dbReference>
<evidence type="ECO:0000313" key="10">
    <source>
        <dbReference type="Proteomes" id="UP000251956"/>
    </source>
</evidence>
<evidence type="ECO:0000256" key="4">
    <source>
        <dbReference type="ARBA" id="ARBA00022723"/>
    </source>
</evidence>
<comment type="similarity">
    <text evidence="2 7">Belongs to the zinc-containing alcohol dehydrogenase family.</text>
</comment>
<feature type="domain" description="C2H2-type" evidence="8">
    <location>
        <begin position="118"/>
        <end position="138"/>
    </location>
</feature>
<comment type="cofactor">
    <cofactor evidence="1 7">
        <name>Zn(2+)</name>
        <dbReference type="ChEBI" id="CHEBI:29105"/>
    </cofactor>
</comment>
<dbReference type="PANTHER" id="PTHR42940">
    <property type="entry name" value="ALCOHOL DEHYDROGENASE 1-RELATED"/>
    <property type="match status" value="1"/>
</dbReference>
<evidence type="ECO:0000256" key="2">
    <source>
        <dbReference type="ARBA" id="ARBA00008072"/>
    </source>
</evidence>
<dbReference type="InterPro" id="IPR013087">
    <property type="entry name" value="Znf_C2H2_type"/>
</dbReference>
<name>A0A330GW24_9HYPH</name>
<protein>
    <recommendedName>
        <fullName evidence="3">alcohol dehydrogenase</fullName>
        <ecNumber evidence="3">1.1.1.1</ecNumber>
    </recommendedName>
</protein>
<evidence type="ECO:0000256" key="5">
    <source>
        <dbReference type="ARBA" id="ARBA00022833"/>
    </source>
</evidence>
<dbReference type="InterPro" id="IPR013154">
    <property type="entry name" value="ADH-like_N"/>
</dbReference>
<dbReference type="InterPro" id="IPR020843">
    <property type="entry name" value="ER"/>
</dbReference>
<keyword evidence="4 7" id="KW-0479">Metal-binding</keyword>
<organism evidence="9 10">
    <name type="scientific">Mesorhizobium atlanticum</name>
    <dbReference type="NCBI Taxonomy" id="2233532"/>
    <lineage>
        <taxon>Bacteria</taxon>
        <taxon>Pseudomonadati</taxon>
        <taxon>Pseudomonadota</taxon>
        <taxon>Alphaproteobacteria</taxon>
        <taxon>Hyphomicrobiales</taxon>
        <taxon>Phyllobacteriaceae</taxon>
        <taxon>Mesorhizobium</taxon>
    </lineage>
</organism>
<reference evidence="10" key="1">
    <citation type="submission" date="2018-06" db="EMBL/GenBank/DDBJ databases">
        <authorList>
            <person name="Helene L.C."/>
            <person name="Dall'Agnol R."/>
            <person name="Delamuta J.R."/>
            <person name="Hungria M."/>
        </authorList>
    </citation>
    <scope>NUCLEOTIDE SEQUENCE [LARGE SCALE GENOMIC DNA]</scope>
    <source>
        <strain evidence="10">CNPSo 3140</strain>
    </source>
</reference>
<keyword evidence="10" id="KW-1185">Reference proteome</keyword>